<protein>
    <submittedName>
        <fullName evidence="1">Isoleucine--tRNA ligase, cytoplasmic</fullName>
    </submittedName>
</protein>
<keyword evidence="2" id="KW-1185">Reference proteome</keyword>
<dbReference type="Proteomes" id="UP001060215">
    <property type="component" value="Chromosome 2"/>
</dbReference>
<evidence type="ECO:0000313" key="2">
    <source>
        <dbReference type="Proteomes" id="UP001060215"/>
    </source>
</evidence>
<organism evidence="1 2">
    <name type="scientific">Camellia lanceoleosa</name>
    <dbReference type="NCBI Taxonomy" id="1840588"/>
    <lineage>
        <taxon>Eukaryota</taxon>
        <taxon>Viridiplantae</taxon>
        <taxon>Streptophyta</taxon>
        <taxon>Embryophyta</taxon>
        <taxon>Tracheophyta</taxon>
        <taxon>Spermatophyta</taxon>
        <taxon>Magnoliopsida</taxon>
        <taxon>eudicotyledons</taxon>
        <taxon>Gunneridae</taxon>
        <taxon>Pentapetalae</taxon>
        <taxon>asterids</taxon>
        <taxon>Ericales</taxon>
        <taxon>Theaceae</taxon>
        <taxon>Camellia</taxon>
    </lineage>
</organism>
<comment type="caution">
    <text evidence="1">The sequence shown here is derived from an EMBL/GenBank/DDBJ whole genome shotgun (WGS) entry which is preliminary data.</text>
</comment>
<gene>
    <name evidence="1" type="ORF">LOK49_LG04G00609</name>
</gene>
<name>A0ACC0HWE8_9ERIC</name>
<dbReference type="EMBL" id="CM045759">
    <property type="protein sequence ID" value="KAI8017287.1"/>
    <property type="molecule type" value="Genomic_DNA"/>
</dbReference>
<keyword evidence="1" id="KW-0436">Ligase</keyword>
<sequence length="145" mass="16403">MYVNQIHVDFVEFVLKKFVYYVLEELNVKSIVPCNDPLKYASLRTEPEFSVLGKRLGKSMPVVAKEVKAMSQEDILAFEKSGESTVAAHSLKLTDIKLMRLGRAEPEAATIRNKFLVKLEIEDSLDEEHGPLNKQSKCSSPFNEV</sequence>
<proteinExistence type="predicted"/>
<evidence type="ECO:0000313" key="1">
    <source>
        <dbReference type="EMBL" id="KAI8017287.1"/>
    </source>
</evidence>
<reference evidence="1 2" key="1">
    <citation type="journal article" date="2022" name="Plant J.">
        <title>Chromosome-level genome of Camellia lanceoleosa provides a valuable resource for understanding genome evolution and self-incompatibility.</title>
        <authorList>
            <person name="Gong W."/>
            <person name="Xiao S."/>
            <person name="Wang L."/>
            <person name="Liao Z."/>
            <person name="Chang Y."/>
            <person name="Mo W."/>
            <person name="Hu G."/>
            <person name="Li W."/>
            <person name="Zhao G."/>
            <person name="Zhu H."/>
            <person name="Hu X."/>
            <person name="Ji K."/>
            <person name="Xiang X."/>
            <person name="Song Q."/>
            <person name="Yuan D."/>
            <person name="Jin S."/>
            <person name="Zhang L."/>
        </authorList>
    </citation>
    <scope>NUCLEOTIDE SEQUENCE [LARGE SCALE GENOMIC DNA]</scope>
    <source>
        <strain evidence="1">SQ_2022a</strain>
    </source>
</reference>
<accession>A0ACC0HWE8</accession>